<comment type="caution">
    <text evidence="1">The sequence shown here is derived from an EMBL/GenBank/DDBJ whole genome shotgun (WGS) entry which is preliminary data.</text>
</comment>
<dbReference type="AlphaFoldDB" id="A0AAN8WKU4"/>
<dbReference type="EMBL" id="JAXCGZ010019966">
    <property type="protein sequence ID" value="KAK7065741.1"/>
    <property type="molecule type" value="Genomic_DNA"/>
</dbReference>
<evidence type="ECO:0000313" key="1">
    <source>
        <dbReference type="EMBL" id="KAK7065741.1"/>
    </source>
</evidence>
<protein>
    <submittedName>
        <fullName evidence="1">Uncharacterized protein</fullName>
    </submittedName>
</protein>
<organism evidence="1 2">
    <name type="scientific">Halocaridina rubra</name>
    <name type="common">Hawaiian red shrimp</name>
    <dbReference type="NCBI Taxonomy" id="373956"/>
    <lineage>
        <taxon>Eukaryota</taxon>
        <taxon>Metazoa</taxon>
        <taxon>Ecdysozoa</taxon>
        <taxon>Arthropoda</taxon>
        <taxon>Crustacea</taxon>
        <taxon>Multicrustacea</taxon>
        <taxon>Malacostraca</taxon>
        <taxon>Eumalacostraca</taxon>
        <taxon>Eucarida</taxon>
        <taxon>Decapoda</taxon>
        <taxon>Pleocyemata</taxon>
        <taxon>Caridea</taxon>
        <taxon>Atyoidea</taxon>
        <taxon>Atyidae</taxon>
        <taxon>Halocaridina</taxon>
    </lineage>
</organism>
<dbReference type="SUPFAM" id="SSF53850">
    <property type="entry name" value="Periplasmic binding protein-like II"/>
    <property type="match status" value="1"/>
</dbReference>
<reference evidence="1 2" key="1">
    <citation type="submission" date="2023-11" db="EMBL/GenBank/DDBJ databases">
        <title>Halocaridina rubra genome assembly.</title>
        <authorList>
            <person name="Smith C."/>
        </authorList>
    </citation>
    <scope>NUCLEOTIDE SEQUENCE [LARGE SCALE GENOMIC DNA]</scope>
    <source>
        <strain evidence="1">EP-1</strain>
        <tissue evidence="1">Whole</tissue>
    </source>
</reference>
<name>A0AAN8WKU4_HALRR</name>
<dbReference type="Gene3D" id="3.40.190.10">
    <property type="entry name" value="Periplasmic binding protein-like II"/>
    <property type="match status" value="1"/>
</dbReference>
<sequence length="146" mass="16805">MVDSSTNSSCLKILELSNPPFFGYDNNPPHDPYGVDIKMFDLLMKHLNHCYEIVNPKDMMWGEVLPNGTMTGMVEMINKSRKIFLWMSRNATKNRLHPFGEQDRSTWYSLQAGHSTSRTRLQTKMTICLGKVNGEIIFTEKNNSRS</sequence>
<evidence type="ECO:0000313" key="2">
    <source>
        <dbReference type="Proteomes" id="UP001381693"/>
    </source>
</evidence>
<keyword evidence="2" id="KW-1185">Reference proteome</keyword>
<proteinExistence type="predicted"/>
<dbReference type="Proteomes" id="UP001381693">
    <property type="component" value="Unassembled WGS sequence"/>
</dbReference>
<accession>A0AAN8WKU4</accession>
<gene>
    <name evidence="1" type="ORF">SK128_011603</name>
</gene>